<name>A0A4Q7L1S2_9PSEU</name>
<organism evidence="2 3">
    <name type="scientific">Herbihabitans rhizosphaerae</name>
    <dbReference type="NCBI Taxonomy" id="1872711"/>
    <lineage>
        <taxon>Bacteria</taxon>
        <taxon>Bacillati</taxon>
        <taxon>Actinomycetota</taxon>
        <taxon>Actinomycetes</taxon>
        <taxon>Pseudonocardiales</taxon>
        <taxon>Pseudonocardiaceae</taxon>
        <taxon>Herbihabitans</taxon>
    </lineage>
</organism>
<evidence type="ECO:0000256" key="1">
    <source>
        <dbReference type="SAM" id="MobiDB-lite"/>
    </source>
</evidence>
<proteinExistence type="predicted"/>
<feature type="region of interest" description="Disordered" evidence="1">
    <location>
        <begin position="32"/>
        <end position="61"/>
    </location>
</feature>
<dbReference type="PROSITE" id="PS51257">
    <property type="entry name" value="PROKAR_LIPOPROTEIN"/>
    <property type="match status" value="1"/>
</dbReference>
<protein>
    <recommendedName>
        <fullName evidence="4">PknH-like protein</fullName>
    </recommendedName>
</protein>
<feature type="compositionally biased region" description="Low complexity" evidence="1">
    <location>
        <begin position="40"/>
        <end position="51"/>
    </location>
</feature>
<feature type="compositionally biased region" description="Pro residues" evidence="1">
    <location>
        <begin position="52"/>
        <end position="61"/>
    </location>
</feature>
<dbReference type="Proteomes" id="UP000294257">
    <property type="component" value="Unassembled WGS sequence"/>
</dbReference>
<dbReference type="AlphaFoldDB" id="A0A4Q7L1S2"/>
<accession>A0A4Q7L1S2</accession>
<evidence type="ECO:0008006" key="4">
    <source>
        <dbReference type="Google" id="ProtNLM"/>
    </source>
</evidence>
<dbReference type="OrthoDB" id="3689832at2"/>
<gene>
    <name evidence="2" type="ORF">EV193_102449</name>
</gene>
<sequence length="226" mass="23604">MRRRNVVATVSTISVAVVPLVAGCSFGDNKLRRASDSDEPVAAASPSTTSTPPVPAAAPVRVAPPPRLDRFALTEADLAGEGLTRAGEPVRMMLARLDDCGAPLGAARESYRASWRYPTGATVLQYLALHPGGADAIVRNTRGALACGRFRLGGNTFRVETPFRFPGDDPAGLSWCAVGERETTCTSLVARGEVLSVLTVSAPAAARARAALIRLAPRAASALDRV</sequence>
<evidence type="ECO:0000313" key="3">
    <source>
        <dbReference type="Proteomes" id="UP000294257"/>
    </source>
</evidence>
<evidence type="ECO:0000313" key="2">
    <source>
        <dbReference type="EMBL" id="RZS43469.1"/>
    </source>
</evidence>
<dbReference type="EMBL" id="SGWQ01000002">
    <property type="protein sequence ID" value="RZS43469.1"/>
    <property type="molecule type" value="Genomic_DNA"/>
</dbReference>
<keyword evidence="3" id="KW-1185">Reference proteome</keyword>
<reference evidence="2 3" key="1">
    <citation type="submission" date="2019-02" db="EMBL/GenBank/DDBJ databases">
        <title>Genomic Encyclopedia of Type Strains, Phase IV (KMG-IV): sequencing the most valuable type-strain genomes for metagenomic binning, comparative biology and taxonomic classification.</title>
        <authorList>
            <person name="Goeker M."/>
        </authorList>
    </citation>
    <scope>NUCLEOTIDE SEQUENCE [LARGE SCALE GENOMIC DNA]</scope>
    <source>
        <strain evidence="2 3">DSM 101727</strain>
    </source>
</reference>
<comment type="caution">
    <text evidence="2">The sequence shown here is derived from an EMBL/GenBank/DDBJ whole genome shotgun (WGS) entry which is preliminary data.</text>
</comment>